<feature type="domain" description="N-acetyltransferase" evidence="3">
    <location>
        <begin position="2"/>
        <end position="147"/>
    </location>
</feature>
<dbReference type="GO" id="GO:0016747">
    <property type="term" value="F:acyltransferase activity, transferring groups other than amino-acyl groups"/>
    <property type="evidence" value="ECO:0007669"/>
    <property type="project" value="InterPro"/>
</dbReference>
<organism evidence="4 5">
    <name type="scientific">Paenibacillus protaetiae</name>
    <dbReference type="NCBI Taxonomy" id="2509456"/>
    <lineage>
        <taxon>Bacteria</taxon>
        <taxon>Bacillati</taxon>
        <taxon>Bacillota</taxon>
        <taxon>Bacilli</taxon>
        <taxon>Bacillales</taxon>
        <taxon>Paenibacillaceae</taxon>
        <taxon>Paenibacillus</taxon>
    </lineage>
</organism>
<evidence type="ECO:0000313" key="5">
    <source>
        <dbReference type="Proteomes" id="UP000293568"/>
    </source>
</evidence>
<gene>
    <name evidence="4" type="ORF">ET464_10045</name>
</gene>
<accession>A0A4P6EVL7</accession>
<evidence type="ECO:0000256" key="1">
    <source>
        <dbReference type="ARBA" id="ARBA00022679"/>
    </source>
</evidence>
<proteinExistence type="predicted"/>
<protein>
    <submittedName>
        <fullName evidence="4">N-acetyltransferase</fullName>
    </submittedName>
</protein>
<dbReference type="InterPro" id="IPR050680">
    <property type="entry name" value="YpeA/RimI_acetyltransf"/>
</dbReference>
<name>A0A4P6EVL7_9BACL</name>
<dbReference type="Gene3D" id="3.40.630.30">
    <property type="match status" value="1"/>
</dbReference>
<dbReference type="CDD" id="cd04301">
    <property type="entry name" value="NAT_SF"/>
    <property type="match status" value="1"/>
</dbReference>
<evidence type="ECO:0000256" key="2">
    <source>
        <dbReference type="ARBA" id="ARBA00023315"/>
    </source>
</evidence>
<dbReference type="PANTHER" id="PTHR43420:SF47">
    <property type="entry name" value="N-ACETYLTRANSFERASE DOMAIN-CONTAINING PROTEIN"/>
    <property type="match status" value="1"/>
</dbReference>
<evidence type="ECO:0000259" key="3">
    <source>
        <dbReference type="PROSITE" id="PS51186"/>
    </source>
</evidence>
<dbReference type="RefSeq" id="WP_129440533.1">
    <property type="nucleotide sequence ID" value="NZ_CP035492.1"/>
</dbReference>
<dbReference type="AlphaFoldDB" id="A0A4P6EVL7"/>
<keyword evidence="5" id="KW-1185">Reference proteome</keyword>
<sequence>MIRIRNAKLDDRSLFKLIRTELIPLSYTVTDSAEAIRELPKRFQSGVTYVASAGTMSPAFGFVHFEVMDHILFVDMLAVAPEYRSYGWGRRLMAACEAHGLSHGCKTARLFVDDINNKAQQFYARLGYARSHYYPDLHCYEMIKPLPR</sequence>
<dbReference type="KEGG" id="pprt:ET464_10045"/>
<dbReference type="PROSITE" id="PS51186">
    <property type="entry name" value="GNAT"/>
    <property type="match status" value="1"/>
</dbReference>
<dbReference type="InterPro" id="IPR016181">
    <property type="entry name" value="Acyl_CoA_acyltransferase"/>
</dbReference>
<dbReference type="SUPFAM" id="SSF55729">
    <property type="entry name" value="Acyl-CoA N-acyltransferases (Nat)"/>
    <property type="match status" value="1"/>
</dbReference>
<keyword evidence="1 4" id="KW-0808">Transferase</keyword>
<keyword evidence="2" id="KW-0012">Acyltransferase</keyword>
<dbReference type="Pfam" id="PF00583">
    <property type="entry name" value="Acetyltransf_1"/>
    <property type="match status" value="1"/>
</dbReference>
<dbReference type="OrthoDB" id="2638380at2"/>
<dbReference type="PANTHER" id="PTHR43420">
    <property type="entry name" value="ACETYLTRANSFERASE"/>
    <property type="match status" value="1"/>
</dbReference>
<dbReference type="EMBL" id="CP035492">
    <property type="protein sequence ID" value="QAY66696.1"/>
    <property type="molecule type" value="Genomic_DNA"/>
</dbReference>
<dbReference type="InterPro" id="IPR000182">
    <property type="entry name" value="GNAT_dom"/>
</dbReference>
<dbReference type="Proteomes" id="UP000293568">
    <property type="component" value="Chromosome"/>
</dbReference>
<reference evidence="4 5" key="1">
    <citation type="submission" date="2019-01" db="EMBL/GenBank/DDBJ databases">
        <title>Genome sequencing of strain FW100M-2.</title>
        <authorList>
            <person name="Heo J."/>
            <person name="Kim S.-J."/>
            <person name="Kim J.-S."/>
            <person name="Hong S.-B."/>
            <person name="Kwon S.-W."/>
        </authorList>
    </citation>
    <scope>NUCLEOTIDE SEQUENCE [LARGE SCALE GENOMIC DNA]</scope>
    <source>
        <strain evidence="4 5">FW100M-2</strain>
    </source>
</reference>
<evidence type="ECO:0000313" key="4">
    <source>
        <dbReference type="EMBL" id="QAY66696.1"/>
    </source>
</evidence>